<dbReference type="Pfam" id="PF03446">
    <property type="entry name" value="NAD_binding_2"/>
    <property type="match status" value="1"/>
</dbReference>
<dbReference type="SUPFAM" id="SSF51735">
    <property type="entry name" value="NAD(P)-binding Rossmann-fold domains"/>
    <property type="match status" value="1"/>
</dbReference>
<feature type="active site" evidence="3">
    <location>
        <position position="174"/>
    </location>
</feature>
<dbReference type="InterPro" id="IPR036291">
    <property type="entry name" value="NAD(P)-bd_dom_sf"/>
</dbReference>
<dbReference type="InterPro" id="IPR006115">
    <property type="entry name" value="6PGDH_NADP-bd"/>
</dbReference>
<accession>A0A127JQH9</accession>
<dbReference type="GO" id="GO:0050661">
    <property type="term" value="F:NADP binding"/>
    <property type="evidence" value="ECO:0007669"/>
    <property type="project" value="InterPro"/>
</dbReference>
<dbReference type="InterPro" id="IPR015815">
    <property type="entry name" value="HIBADH-related"/>
</dbReference>
<evidence type="ECO:0000313" key="7">
    <source>
        <dbReference type="Proteomes" id="UP000070433"/>
    </source>
</evidence>
<evidence type="ECO:0000259" key="4">
    <source>
        <dbReference type="Pfam" id="PF03446"/>
    </source>
</evidence>
<evidence type="ECO:0000256" key="3">
    <source>
        <dbReference type="PIRSR" id="PIRSR000103-1"/>
    </source>
</evidence>
<feature type="domain" description="6-phosphogluconate dehydrogenase NADP-binding" evidence="4">
    <location>
        <begin position="6"/>
        <end position="161"/>
    </location>
</feature>
<dbReference type="Pfam" id="PF14833">
    <property type="entry name" value="NAD_binding_11"/>
    <property type="match status" value="1"/>
</dbReference>
<dbReference type="Gene3D" id="1.10.1040.10">
    <property type="entry name" value="N-(1-d-carboxylethyl)-l-norvaline Dehydrogenase, domain 2"/>
    <property type="match status" value="1"/>
</dbReference>
<protein>
    <submittedName>
        <fullName evidence="6">3-hydroxyacid dehydrogenase</fullName>
    </submittedName>
</protein>
<dbReference type="Proteomes" id="UP000070433">
    <property type="component" value="Chromosome"/>
</dbReference>
<keyword evidence="2" id="KW-0520">NAD</keyword>
<dbReference type="SUPFAM" id="SSF48179">
    <property type="entry name" value="6-phosphogluconate dehydrogenase C-terminal domain-like"/>
    <property type="match status" value="1"/>
</dbReference>
<evidence type="ECO:0000313" key="6">
    <source>
        <dbReference type="EMBL" id="AMO22230.1"/>
    </source>
</evidence>
<dbReference type="RefSeq" id="WP_061496472.1">
    <property type="nucleotide sequence ID" value="NZ_CP010951.1"/>
</dbReference>
<evidence type="ECO:0000256" key="2">
    <source>
        <dbReference type="ARBA" id="ARBA00023027"/>
    </source>
</evidence>
<evidence type="ECO:0000256" key="1">
    <source>
        <dbReference type="ARBA" id="ARBA00023002"/>
    </source>
</evidence>
<proteinExistence type="predicted"/>
<feature type="domain" description="3-hydroxyisobutyrate dehydrogenase-like NAD-binding" evidence="5">
    <location>
        <begin position="168"/>
        <end position="288"/>
    </location>
</feature>
<dbReference type="PIRSF" id="PIRSF000103">
    <property type="entry name" value="HIBADH"/>
    <property type="match status" value="1"/>
</dbReference>
<dbReference type="InterPro" id="IPR029154">
    <property type="entry name" value="HIBADH-like_NADP-bd"/>
</dbReference>
<dbReference type="GO" id="GO:0051287">
    <property type="term" value="F:NAD binding"/>
    <property type="evidence" value="ECO:0007669"/>
    <property type="project" value="InterPro"/>
</dbReference>
<dbReference type="OrthoDB" id="9786703at2"/>
<keyword evidence="1" id="KW-0560">Oxidoreductase</keyword>
<organism evidence="6 7">
    <name type="scientific">Ramlibacter tataouinensis</name>
    <dbReference type="NCBI Taxonomy" id="94132"/>
    <lineage>
        <taxon>Bacteria</taxon>
        <taxon>Pseudomonadati</taxon>
        <taxon>Pseudomonadota</taxon>
        <taxon>Betaproteobacteria</taxon>
        <taxon>Burkholderiales</taxon>
        <taxon>Comamonadaceae</taxon>
        <taxon>Ramlibacter</taxon>
    </lineage>
</organism>
<dbReference type="AlphaFoldDB" id="A0A127JQH9"/>
<evidence type="ECO:0000259" key="5">
    <source>
        <dbReference type="Pfam" id="PF14833"/>
    </source>
</evidence>
<dbReference type="InterPro" id="IPR013328">
    <property type="entry name" value="6PGD_dom2"/>
</dbReference>
<gene>
    <name evidence="6" type="ORF">UC35_04160</name>
</gene>
<dbReference type="PANTHER" id="PTHR43060">
    <property type="entry name" value="3-HYDROXYISOBUTYRATE DEHYDROGENASE-LIKE 1, MITOCHONDRIAL-RELATED"/>
    <property type="match status" value="1"/>
</dbReference>
<name>A0A127JQH9_9BURK</name>
<dbReference type="PATRIC" id="fig|94132.3.peg.834"/>
<dbReference type="PANTHER" id="PTHR43060:SF15">
    <property type="entry name" value="3-HYDROXYISOBUTYRATE DEHYDROGENASE-LIKE 1, MITOCHONDRIAL-RELATED"/>
    <property type="match status" value="1"/>
</dbReference>
<dbReference type="Gene3D" id="3.40.50.720">
    <property type="entry name" value="NAD(P)-binding Rossmann-like Domain"/>
    <property type="match status" value="1"/>
</dbReference>
<dbReference type="EMBL" id="CP010951">
    <property type="protein sequence ID" value="AMO22230.1"/>
    <property type="molecule type" value="Genomic_DNA"/>
</dbReference>
<dbReference type="GO" id="GO:0016491">
    <property type="term" value="F:oxidoreductase activity"/>
    <property type="evidence" value="ECO:0007669"/>
    <property type="project" value="UniProtKB-KW"/>
</dbReference>
<reference evidence="6 7" key="1">
    <citation type="journal article" date="2014" name="Int. J. Syst. Evol. Microbiol.">
        <title>Ramlibacter solisilvae sp. nov., isolated from forest soil, and emended description of the genus Ramlibacter.</title>
        <authorList>
            <person name="Lee H.J."/>
            <person name="Lee S.H."/>
            <person name="Lee S.S."/>
            <person name="Lee J.S."/>
            <person name="Kim Y."/>
            <person name="Kim S.C."/>
            <person name="Jeon C.O."/>
        </authorList>
    </citation>
    <scope>NUCLEOTIDE SEQUENCE [LARGE SCALE GENOMIC DNA]</scope>
    <source>
        <strain evidence="6 7">5-10</strain>
    </source>
</reference>
<dbReference type="InterPro" id="IPR008927">
    <property type="entry name" value="6-PGluconate_DH-like_C_sf"/>
</dbReference>
<keyword evidence="7" id="KW-1185">Reference proteome</keyword>
<sequence>MNAKVVGIVGVGNMGGAMAARLLELGWTVQVHDIARAKVDALAAAGARPCASAAEAARGAGALIVCVVDADQTGQVLFGQAGALPALAPGQAVLLCPTIAPDDVERFAGQLAAAGIAAIDAPMSGGPARARDGSMSLMVACADAAYEAHRPLIDALSSRVFRISQRPGDGARTKLVNNLLAAINLVGAAEALALAGRMGLDLSRTLDVIEQSSGQSWVGVDRMRRAIAGDYEPRAHVTLLQKDSGLALQAAAAVGFKGPLGAAARAVFDRAVDAGWAGLDDAAIFRVLDAGHYREPSRP</sequence>